<dbReference type="InterPro" id="IPR036249">
    <property type="entry name" value="Thioredoxin-like_sf"/>
</dbReference>
<evidence type="ECO:0000313" key="12">
    <source>
        <dbReference type="Proteomes" id="UP000601223"/>
    </source>
</evidence>
<gene>
    <name evidence="11" type="primary">trxA_2</name>
    <name evidence="11" type="ORF">Cba03nite_68010</name>
</gene>
<feature type="domain" description="Thioredoxin" evidence="10">
    <location>
        <begin position="1"/>
        <end position="115"/>
    </location>
</feature>
<dbReference type="Pfam" id="PF00085">
    <property type="entry name" value="Thioredoxin"/>
    <property type="match status" value="1"/>
</dbReference>
<evidence type="ECO:0000256" key="2">
    <source>
        <dbReference type="ARBA" id="ARBA00022448"/>
    </source>
</evidence>
<evidence type="ECO:0000313" key="11">
    <source>
        <dbReference type="EMBL" id="GIF85452.1"/>
    </source>
</evidence>
<organism evidence="11 12">
    <name type="scientific">Catellatospora bangladeshensis</name>
    <dbReference type="NCBI Taxonomy" id="310355"/>
    <lineage>
        <taxon>Bacteria</taxon>
        <taxon>Bacillati</taxon>
        <taxon>Actinomycetota</taxon>
        <taxon>Actinomycetes</taxon>
        <taxon>Micromonosporales</taxon>
        <taxon>Micromonosporaceae</taxon>
        <taxon>Catellatospora</taxon>
    </lineage>
</organism>
<feature type="active site" description="Nucleophile" evidence="8">
    <location>
        <position position="42"/>
    </location>
</feature>
<evidence type="ECO:0000256" key="3">
    <source>
        <dbReference type="ARBA" id="ARBA00022982"/>
    </source>
</evidence>
<dbReference type="PIRSF" id="PIRSF000077">
    <property type="entry name" value="Thioredoxin"/>
    <property type="match status" value="1"/>
</dbReference>
<feature type="disulfide bond" description="Redox-active" evidence="9">
    <location>
        <begin position="39"/>
        <end position="42"/>
    </location>
</feature>
<feature type="site" description="Contributes to redox potential value" evidence="8">
    <location>
        <position position="41"/>
    </location>
</feature>
<dbReference type="PANTHER" id="PTHR45663:SF11">
    <property type="entry name" value="GEO12009P1"/>
    <property type="match status" value="1"/>
</dbReference>
<keyword evidence="5 9" id="KW-0676">Redox-active center</keyword>
<keyword evidence="4 9" id="KW-1015">Disulfide bond</keyword>
<evidence type="ECO:0000256" key="8">
    <source>
        <dbReference type="PIRSR" id="PIRSR000077-1"/>
    </source>
</evidence>
<feature type="site" description="Deprotonates C-terminal active site Cys" evidence="8">
    <location>
        <position position="33"/>
    </location>
</feature>
<keyword evidence="2" id="KW-0813">Transport</keyword>
<proteinExistence type="inferred from homology"/>
<dbReference type="SUPFAM" id="SSF52833">
    <property type="entry name" value="Thioredoxin-like"/>
    <property type="match status" value="1"/>
</dbReference>
<dbReference type="FunFam" id="3.40.30.10:FF:000001">
    <property type="entry name" value="Thioredoxin"/>
    <property type="match status" value="1"/>
</dbReference>
<dbReference type="InterPro" id="IPR017937">
    <property type="entry name" value="Thioredoxin_CS"/>
</dbReference>
<accession>A0A8J3NLV1</accession>
<dbReference type="PROSITE" id="PS51352">
    <property type="entry name" value="THIOREDOXIN_2"/>
    <property type="match status" value="1"/>
</dbReference>
<evidence type="ECO:0000256" key="7">
    <source>
        <dbReference type="PIRNR" id="PIRNR000077"/>
    </source>
</evidence>
<feature type="active site" description="Nucleophile" evidence="8">
    <location>
        <position position="39"/>
    </location>
</feature>
<dbReference type="Proteomes" id="UP000601223">
    <property type="component" value="Unassembled WGS sequence"/>
</dbReference>
<keyword evidence="12" id="KW-1185">Reference proteome</keyword>
<dbReference type="PROSITE" id="PS00194">
    <property type="entry name" value="THIOREDOXIN_1"/>
    <property type="match status" value="1"/>
</dbReference>
<dbReference type="GO" id="GO:0015035">
    <property type="term" value="F:protein-disulfide reductase activity"/>
    <property type="evidence" value="ECO:0007669"/>
    <property type="project" value="UniProtKB-UniRule"/>
</dbReference>
<protein>
    <recommendedName>
        <fullName evidence="6 7">Thioredoxin</fullName>
    </recommendedName>
</protein>
<sequence length="116" mass="12483">MSEKIQTADGVLTVTDDTFAELVLRAERPVLLDVWAEWCPPCKAISRTLAELSAEFAGRITVAALDADANPATARAYRVLSMPTLLVFRGGEVVASSVGARPKAALREFLERHATA</sequence>
<dbReference type="Gene3D" id="3.40.30.10">
    <property type="entry name" value="Glutaredoxin"/>
    <property type="match status" value="1"/>
</dbReference>
<dbReference type="EMBL" id="BONF01000047">
    <property type="protein sequence ID" value="GIF85452.1"/>
    <property type="molecule type" value="Genomic_DNA"/>
</dbReference>
<dbReference type="AlphaFoldDB" id="A0A8J3NLV1"/>
<evidence type="ECO:0000256" key="5">
    <source>
        <dbReference type="ARBA" id="ARBA00023284"/>
    </source>
</evidence>
<dbReference type="PANTHER" id="PTHR45663">
    <property type="entry name" value="GEO12009P1"/>
    <property type="match status" value="1"/>
</dbReference>
<feature type="site" description="Contributes to redox potential value" evidence="8">
    <location>
        <position position="40"/>
    </location>
</feature>
<dbReference type="InterPro" id="IPR005746">
    <property type="entry name" value="Thioredoxin"/>
</dbReference>
<evidence type="ECO:0000256" key="6">
    <source>
        <dbReference type="NCBIfam" id="TIGR01068"/>
    </source>
</evidence>
<dbReference type="CDD" id="cd02947">
    <property type="entry name" value="TRX_family"/>
    <property type="match status" value="1"/>
</dbReference>
<dbReference type="GO" id="GO:0045454">
    <property type="term" value="P:cell redox homeostasis"/>
    <property type="evidence" value="ECO:0007669"/>
    <property type="project" value="TreeGrafter"/>
</dbReference>
<evidence type="ECO:0000259" key="10">
    <source>
        <dbReference type="PROSITE" id="PS51352"/>
    </source>
</evidence>
<reference evidence="11 12" key="1">
    <citation type="submission" date="2021-01" db="EMBL/GenBank/DDBJ databases">
        <title>Whole genome shotgun sequence of Catellatospora bangladeshensis NBRC 107357.</title>
        <authorList>
            <person name="Komaki H."/>
            <person name="Tamura T."/>
        </authorList>
    </citation>
    <scope>NUCLEOTIDE SEQUENCE [LARGE SCALE GENOMIC DNA]</scope>
    <source>
        <strain evidence="11 12">NBRC 107357</strain>
    </source>
</reference>
<evidence type="ECO:0000256" key="4">
    <source>
        <dbReference type="ARBA" id="ARBA00023157"/>
    </source>
</evidence>
<dbReference type="PRINTS" id="PR00421">
    <property type="entry name" value="THIOREDOXIN"/>
</dbReference>
<dbReference type="GO" id="GO:0005829">
    <property type="term" value="C:cytosol"/>
    <property type="evidence" value="ECO:0007669"/>
    <property type="project" value="TreeGrafter"/>
</dbReference>
<dbReference type="InterPro" id="IPR013766">
    <property type="entry name" value="Thioredoxin_domain"/>
</dbReference>
<dbReference type="NCBIfam" id="TIGR01068">
    <property type="entry name" value="thioredoxin"/>
    <property type="match status" value="1"/>
</dbReference>
<name>A0A8J3NLV1_9ACTN</name>
<evidence type="ECO:0000256" key="1">
    <source>
        <dbReference type="ARBA" id="ARBA00008987"/>
    </source>
</evidence>
<dbReference type="RefSeq" id="WP_203755361.1">
    <property type="nucleotide sequence ID" value="NZ_BONF01000047.1"/>
</dbReference>
<comment type="similarity">
    <text evidence="1 7">Belongs to the thioredoxin family.</text>
</comment>
<evidence type="ECO:0000256" key="9">
    <source>
        <dbReference type="PIRSR" id="PIRSR000077-4"/>
    </source>
</evidence>
<comment type="caution">
    <text evidence="11">The sequence shown here is derived from an EMBL/GenBank/DDBJ whole genome shotgun (WGS) entry which is preliminary data.</text>
</comment>
<keyword evidence="3" id="KW-0249">Electron transport</keyword>